<gene>
    <name evidence="1" type="ORF">EYF80_062785</name>
</gene>
<dbReference type="Proteomes" id="UP000314294">
    <property type="component" value="Unassembled WGS sequence"/>
</dbReference>
<sequence length="65" mass="7342">MTSSMRRSLNCMSADRLCCHLRAKFYIFGQTMEELARTAVADKQLSAMVKAMSFLLSVQGVDDLY</sequence>
<reference evidence="1 2" key="1">
    <citation type="submission" date="2019-03" db="EMBL/GenBank/DDBJ databases">
        <title>First draft genome of Liparis tanakae, snailfish: a comprehensive survey of snailfish specific genes.</title>
        <authorList>
            <person name="Kim W."/>
            <person name="Song I."/>
            <person name="Jeong J.-H."/>
            <person name="Kim D."/>
            <person name="Kim S."/>
            <person name="Ryu S."/>
            <person name="Song J.Y."/>
            <person name="Lee S.K."/>
        </authorList>
    </citation>
    <scope>NUCLEOTIDE SEQUENCE [LARGE SCALE GENOMIC DNA]</scope>
    <source>
        <tissue evidence="1">Muscle</tissue>
    </source>
</reference>
<comment type="caution">
    <text evidence="1">The sequence shown here is derived from an EMBL/GenBank/DDBJ whole genome shotgun (WGS) entry which is preliminary data.</text>
</comment>
<keyword evidence="2" id="KW-1185">Reference proteome</keyword>
<accession>A0A4Z2EEA0</accession>
<dbReference type="AlphaFoldDB" id="A0A4Z2EEA0"/>
<organism evidence="1 2">
    <name type="scientific">Liparis tanakae</name>
    <name type="common">Tanaka's snailfish</name>
    <dbReference type="NCBI Taxonomy" id="230148"/>
    <lineage>
        <taxon>Eukaryota</taxon>
        <taxon>Metazoa</taxon>
        <taxon>Chordata</taxon>
        <taxon>Craniata</taxon>
        <taxon>Vertebrata</taxon>
        <taxon>Euteleostomi</taxon>
        <taxon>Actinopterygii</taxon>
        <taxon>Neopterygii</taxon>
        <taxon>Teleostei</taxon>
        <taxon>Neoteleostei</taxon>
        <taxon>Acanthomorphata</taxon>
        <taxon>Eupercaria</taxon>
        <taxon>Perciformes</taxon>
        <taxon>Cottioidei</taxon>
        <taxon>Cottales</taxon>
        <taxon>Liparidae</taxon>
        <taxon>Liparis</taxon>
    </lineage>
</organism>
<dbReference type="EMBL" id="SRLO01008944">
    <property type="protein sequence ID" value="TNN27071.1"/>
    <property type="molecule type" value="Genomic_DNA"/>
</dbReference>
<evidence type="ECO:0000313" key="2">
    <source>
        <dbReference type="Proteomes" id="UP000314294"/>
    </source>
</evidence>
<evidence type="ECO:0000313" key="1">
    <source>
        <dbReference type="EMBL" id="TNN27071.1"/>
    </source>
</evidence>
<protein>
    <submittedName>
        <fullName evidence="1">Uncharacterized protein</fullName>
    </submittedName>
</protein>
<name>A0A4Z2EEA0_9TELE</name>
<proteinExistence type="predicted"/>